<keyword evidence="2" id="KW-1185">Reference proteome</keyword>
<evidence type="ECO:0000313" key="2">
    <source>
        <dbReference type="Proteomes" id="UP001190466"/>
    </source>
</evidence>
<dbReference type="RefSeq" id="WP_316516017.1">
    <property type="nucleotide sequence ID" value="NZ_OY726395.1"/>
</dbReference>
<reference evidence="1 2" key="1">
    <citation type="submission" date="2023-08" db="EMBL/GenBank/DDBJ databases">
        <authorList>
            <person name="Folkvardsen B D."/>
            <person name="Norman A."/>
        </authorList>
    </citation>
    <scope>NUCLEOTIDE SEQUENCE [LARGE SCALE GENOMIC DNA]</scope>
    <source>
        <strain evidence="1 2">Mu0050</strain>
    </source>
</reference>
<evidence type="ECO:0000313" key="1">
    <source>
        <dbReference type="EMBL" id="CAJ1581767.1"/>
    </source>
</evidence>
<accession>A0ABM9MCB0</accession>
<dbReference type="Gene3D" id="3.90.1200.10">
    <property type="match status" value="1"/>
</dbReference>
<sequence>MSVPALELLLGPDAAAILAAAAGAYDADLTALRVADAHVAPTGGVRVRYLADVRRADGGVRREVFVAATGDRIPAGAAVLAGEFAGASVEVGVWRWSQDPALPGMAVINDPARLAEVFEAAGLVPPPDPRVTVRAYRPGQRAVVEVASATVPAARRWFVKLVRPETVADLQLRHRLLGATLPVPPVAAADERGLIVLPEAPGTVLRQAIDADAALPSPRALSEVLDALPTRLLDLPARRGHLQRIEDSARVLELTGTRGPGELAQLRASVADQLRSAATDARGTVVPVHGDFYEAQVLVDDGRVSGIIDVDSAGPGERVDEWANLLGHLSVFGLGNPRAAAYGAEVLAHVRSQTDAEDLAVRTAAVVFGLATGPFRTQREDWVQRTRQRLELSRRWLTSMRTHSSAAPAALIFATDD</sequence>
<dbReference type="Proteomes" id="UP001190466">
    <property type="component" value="Chromosome"/>
</dbReference>
<dbReference type="InterPro" id="IPR011009">
    <property type="entry name" value="Kinase-like_dom_sf"/>
</dbReference>
<organism evidence="1 2">
    <name type="scientific">[Mycobacterium] wendilense</name>
    <dbReference type="NCBI Taxonomy" id="3064284"/>
    <lineage>
        <taxon>Bacteria</taxon>
        <taxon>Bacillati</taxon>
        <taxon>Actinomycetota</taxon>
        <taxon>Actinomycetes</taxon>
        <taxon>Mycobacteriales</taxon>
        <taxon>Mycobacteriaceae</taxon>
        <taxon>Mycolicibacter</taxon>
    </lineage>
</organism>
<proteinExistence type="predicted"/>
<dbReference type="EMBL" id="OY726395">
    <property type="protein sequence ID" value="CAJ1581767.1"/>
    <property type="molecule type" value="Genomic_DNA"/>
</dbReference>
<dbReference type="SUPFAM" id="SSF56112">
    <property type="entry name" value="Protein kinase-like (PK-like)"/>
    <property type="match status" value="1"/>
</dbReference>
<name>A0ABM9MCB0_9MYCO</name>
<gene>
    <name evidence="1" type="ORF">MU0050_001714</name>
</gene>
<protein>
    <submittedName>
        <fullName evidence="1">Phosphotransferase</fullName>
    </submittedName>
</protein>